<keyword evidence="6" id="KW-0223">Dioxygenase</keyword>
<evidence type="ECO:0000313" key="11">
    <source>
        <dbReference type="Proteomes" id="UP000789342"/>
    </source>
</evidence>
<name>A0A9N9NL87_9GLOM</name>
<comment type="catalytic activity">
    <reaction evidence="8">
        <text>N(6),N(6)-dimethyl-L-lysyl(36)-[histone H3] + 2 2-oxoglutarate + 2 O2 = L-lysyl(36)-[histone H3] + 2 formaldehyde + 2 succinate + 2 CO2</text>
        <dbReference type="Rhea" id="RHEA:42032"/>
        <dbReference type="Rhea" id="RHEA-COMP:9785"/>
        <dbReference type="Rhea" id="RHEA-COMP:9787"/>
        <dbReference type="ChEBI" id="CHEBI:15379"/>
        <dbReference type="ChEBI" id="CHEBI:16526"/>
        <dbReference type="ChEBI" id="CHEBI:16810"/>
        <dbReference type="ChEBI" id="CHEBI:16842"/>
        <dbReference type="ChEBI" id="CHEBI:29969"/>
        <dbReference type="ChEBI" id="CHEBI:30031"/>
        <dbReference type="ChEBI" id="CHEBI:61976"/>
        <dbReference type="EC" id="1.14.11.27"/>
    </reaction>
</comment>
<dbReference type="Proteomes" id="UP000789342">
    <property type="component" value="Unassembled WGS sequence"/>
</dbReference>
<evidence type="ECO:0000256" key="5">
    <source>
        <dbReference type="ARBA" id="ARBA00022853"/>
    </source>
</evidence>
<evidence type="ECO:0000256" key="8">
    <source>
        <dbReference type="ARBA" id="ARBA00047915"/>
    </source>
</evidence>
<reference evidence="10" key="1">
    <citation type="submission" date="2021-06" db="EMBL/GenBank/DDBJ databases">
        <authorList>
            <person name="Kallberg Y."/>
            <person name="Tangrot J."/>
            <person name="Rosling A."/>
        </authorList>
    </citation>
    <scope>NUCLEOTIDE SEQUENCE</scope>
    <source>
        <strain evidence="10">CL551</strain>
    </source>
</reference>
<keyword evidence="4" id="KW-0479">Metal-binding</keyword>
<proteinExistence type="predicted"/>
<keyword evidence="11" id="KW-1185">Reference proteome</keyword>
<evidence type="ECO:0000259" key="9">
    <source>
        <dbReference type="Pfam" id="PF17811"/>
    </source>
</evidence>
<keyword evidence="7" id="KW-0539">Nucleus</keyword>
<sequence length="233" mass="27216">RTDVPIKYRFPYFEKMCWFAGRKYYNILKENPKSLSTWEEKGIVELALFLLKLSSKLESNGNASSEERQLIQSSIPEGISDHSRFARRLCRRINNHINEKRFREKGIDTTFISSMKNNVIDIKEDHDNEHSNSPESKIETPKNLRLRIVSKKRNYEDVTREQDSKSFVDEAEVKCRRIDKVDNSRDITMNEDLNGTRKNQSQVDMFLGKGSPLTPLSDSTISSWNEECIDEIM</sequence>
<organism evidence="10 11">
    <name type="scientific">Acaulospora morrowiae</name>
    <dbReference type="NCBI Taxonomy" id="94023"/>
    <lineage>
        <taxon>Eukaryota</taxon>
        <taxon>Fungi</taxon>
        <taxon>Fungi incertae sedis</taxon>
        <taxon>Mucoromycota</taxon>
        <taxon>Glomeromycotina</taxon>
        <taxon>Glomeromycetes</taxon>
        <taxon>Diversisporales</taxon>
        <taxon>Acaulosporaceae</taxon>
        <taxon>Acaulospora</taxon>
    </lineage>
</organism>
<feature type="domain" description="Jumonji helical" evidence="9">
    <location>
        <begin position="2"/>
        <end position="58"/>
    </location>
</feature>
<keyword evidence="5" id="KW-0156">Chromatin regulator</keyword>
<dbReference type="Pfam" id="PF17811">
    <property type="entry name" value="JHD"/>
    <property type="match status" value="1"/>
</dbReference>
<dbReference type="PANTHER" id="PTHR23123">
    <property type="entry name" value="PHD/F-BOX CONTAINING PROTEIN"/>
    <property type="match status" value="1"/>
</dbReference>
<keyword evidence="6" id="KW-0560">Oxidoreductase</keyword>
<evidence type="ECO:0000256" key="6">
    <source>
        <dbReference type="ARBA" id="ARBA00022964"/>
    </source>
</evidence>
<dbReference type="InterPro" id="IPR041070">
    <property type="entry name" value="JHD"/>
</dbReference>
<evidence type="ECO:0000256" key="7">
    <source>
        <dbReference type="ARBA" id="ARBA00023242"/>
    </source>
</evidence>
<dbReference type="EC" id="1.14.11.27" evidence="3"/>
<comment type="subcellular location">
    <subcellularLocation>
        <location evidence="2">Nucleus</location>
    </subcellularLocation>
</comment>
<evidence type="ECO:0000313" key="10">
    <source>
        <dbReference type="EMBL" id="CAG8739672.1"/>
    </source>
</evidence>
<evidence type="ECO:0000256" key="4">
    <source>
        <dbReference type="ARBA" id="ARBA00022723"/>
    </source>
</evidence>
<comment type="cofactor">
    <cofactor evidence="1">
        <name>Fe(2+)</name>
        <dbReference type="ChEBI" id="CHEBI:29033"/>
    </cofactor>
</comment>
<dbReference type="AlphaFoldDB" id="A0A9N9NL87"/>
<dbReference type="GO" id="GO:0140680">
    <property type="term" value="F:histone H3K36me/H3K36me2 demethylase activity"/>
    <property type="evidence" value="ECO:0007669"/>
    <property type="project" value="UniProtKB-EC"/>
</dbReference>
<feature type="non-terminal residue" evidence="10">
    <location>
        <position position="233"/>
    </location>
</feature>
<evidence type="ECO:0000256" key="2">
    <source>
        <dbReference type="ARBA" id="ARBA00004123"/>
    </source>
</evidence>
<gene>
    <name evidence="10" type="ORF">AMORRO_LOCUS14628</name>
</gene>
<dbReference type="GO" id="GO:0005634">
    <property type="term" value="C:nucleus"/>
    <property type="evidence" value="ECO:0007669"/>
    <property type="project" value="UniProtKB-SubCell"/>
</dbReference>
<dbReference type="GO" id="GO:0046872">
    <property type="term" value="F:metal ion binding"/>
    <property type="evidence" value="ECO:0007669"/>
    <property type="project" value="UniProtKB-KW"/>
</dbReference>
<dbReference type="EMBL" id="CAJVPV010029905">
    <property type="protein sequence ID" value="CAG8739672.1"/>
    <property type="molecule type" value="Genomic_DNA"/>
</dbReference>
<comment type="caution">
    <text evidence="10">The sequence shown here is derived from an EMBL/GenBank/DDBJ whole genome shotgun (WGS) entry which is preliminary data.</text>
</comment>
<dbReference type="OrthoDB" id="2436274at2759"/>
<dbReference type="InterPro" id="IPR050690">
    <property type="entry name" value="JHDM1_Histone_Demethylase"/>
</dbReference>
<dbReference type="Gene3D" id="1.20.58.1360">
    <property type="match status" value="1"/>
</dbReference>
<protein>
    <recommendedName>
        <fullName evidence="3">[histone H3]-dimethyl-L-lysine(36) demethylase</fullName>
        <ecNumber evidence="3">1.14.11.27</ecNumber>
    </recommendedName>
</protein>
<evidence type="ECO:0000256" key="3">
    <source>
        <dbReference type="ARBA" id="ARBA00013246"/>
    </source>
</evidence>
<accession>A0A9N9NL87</accession>
<evidence type="ECO:0000256" key="1">
    <source>
        <dbReference type="ARBA" id="ARBA00001954"/>
    </source>
</evidence>